<gene>
    <name evidence="6" type="ORF">DFE_1015</name>
</gene>
<accession>A0A2Z6AWY6</accession>
<dbReference type="GO" id="GO:0005506">
    <property type="term" value="F:iron ion binding"/>
    <property type="evidence" value="ECO:0007669"/>
    <property type="project" value="InterPro"/>
</dbReference>
<keyword evidence="3" id="KW-0249">Electron transport</keyword>
<proteinExistence type="predicted"/>
<evidence type="ECO:0000256" key="2">
    <source>
        <dbReference type="ARBA" id="ARBA00022723"/>
    </source>
</evidence>
<dbReference type="PROSITE" id="PS50903">
    <property type="entry name" value="RUBREDOXIN_LIKE"/>
    <property type="match status" value="1"/>
</dbReference>
<dbReference type="InterPro" id="IPR024934">
    <property type="entry name" value="Rubredoxin-like_dom"/>
</dbReference>
<dbReference type="KEGG" id="dfl:DFE_1015"/>
<organism evidence="6 7">
    <name type="scientific">Desulfovibrio ferrophilus</name>
    <dbReference type="NCBI Taxonomy" id="241368"/>
    <lineage>
        <taxon>Bacteria</taxon>
        <taxon>Pseudomonadati</taxon>
        <taxon>Thermodesulfobacteriota</taxon>
        <taxon>Desulfovibrionia</taxon>
        <taxon>Desulfovibrionales</taxon>
        <taxon>Desulfovibrionaceae</taxon>
        <taxon>Desulfovibrio</taxon>
    </lineage>
</organism>
<keyword evidence="4" id="KW-0408">Iron</keyword>
<dbReference type="RefSeq" id="WP_126377253.1">
    <property type="nucleotide sequence ID" value="NZ_AP017378.1"/>
</dbReference>
<dbReference type="EMBL" id="AP017378">
    <property type="protein sequence ID" value="BBD07741.1"/>
    <property type="molecule type" value="Genomic_DNA"/>
</dbReference>
<name>A0A2Z6AWY6_9BACT</name>
<keyword evidence="2" id="KW-0479">Metal-binding</keyword>
<protein>
    <submittedName>
        <fullName evidence="6">Rubredoxin</fullName>
    </submittedName>
</protein>
<feature type="domain" description="Rubredoxin-like" evidence="5">
    <location>
        <begin position="9"/>
        <end position="60"/>
    </location>
</feature>
<evidence type="ECO:0000313" key="6">
    <source>
        <dbReference type="EMBL" id="BBD07741.1"/>
    </source>
</evidence>
<evidence type="ECO:0000256" key="1">
    <source>
        <dbReference type="ARBA" id="ARBA00022448"/>
    </source>
</evidence>
<evidence type="ECO:0000256" key="4">
    <source>
        <dbReference type="ARBA" id="ARBA00023004"/>
    </source>
</evidence>
<dbReference type="AlphaFoldDB" id="A0A2Z6AWY6"/>
<dbReference type="Gene3D" id="2.20.28.10">
    <property type="match status" value="1"/>
</dbReference>
<dbReference type="Proteomes" id="UP000269883">
    <property type="component" value="Chromosome"/>
</dbReference>
<reference evidence="6 7" key="1">
    <citation type="journal article" date="2018" name="Sci. Adv.">
        <title>Multi-heme cytochromes provide a pathway for survival in energy-limited environments.</title>
        <authorList>
            <person name="Deng X."/>
            <person name="Dohmae N."/>
            <person name="Nealson K.H."/>
            <person name="Hashimoto K."/>
            <person name="Okamoto A."/>
        </authorList>
    </citation>
    <scope>NUCLEOTIDE SEQUENCE [LARGE SCALE GENOMIC DNA]</scope>
    <source>
        <strain evidence="6 7">IS5</strain>
    </source>
</reference>
<evidence type="ECO:0000313" key="7">
    <source>
        <dbReference type="Proteomes" id="UP000269883"/>
    </source>
</evidence>
<dbReference type="OrthoDB" id="9802447at2"/>
<dbReference type="SUPFAM" id="SSF57802">
    <property type="entry name" value="Rubredoxin-like"/>
    <property type="match status" value="1"/>
</dbReference>
<evidence type="ECO:0000259" key="5">
    <source>
        <dbReference type="PROSITE" id="PS50903"/>
    </source>
</evidence>
<sequence>MTEDQIQELDWYSCLHCGWTFKPERGYPEMNLPKGTDFNTVDADFKCPKCGAGLKDFALRDKPY</sequence>
<dbReference type="InterPro" id="IPR024935">
    <property type="entry name" value="Rubredoxin_dom"/>
</dbReference>
<dbReference type="Pfam" id="PF00301">
    <property type="entry name" value="Rubredoxin"/>
    <property type="match status" value="1"/>
</dbReference>
<keyword evidence="7" id="KW-1185">Reference proteome</keyword>
<keyword evidence="1" id="KW-0813">Transport</keyword>
<evidence type="ECO:0000256" key="3">
    <source>
        <dbReference type="ARBA" id="ARBA00022982"/>
    </source>
</evidence>